<name>A0A812JAR2_9DINO</name>
<evidence type="ECO:0000313" key="2">
    <source>
        <dbReference type="Proteomes" id="UP000601435"/>
    </source>
</evidence>
<proteinExistence type="predicted"/>
<feature type="non-terminal residue" evidence="1">
    <location>
        <position position="1"/>
    </location>
</feature>
<organism evidence="1 2">
    <name type="scientific">Symbiodinium necroappetens</name>
    <dbReference type="NCBI Taxonomy" id="1628268"/>
    <lineage>
        <taxon>Eukaryota</taxon>
        <taxon>Sar</taxon>
        <taxon>Alveolata</taxon>
        <taxon>Dinophyceae</taxon>
        <taxon>Suessiales</taxon>
        <taxon>Symbiodiniaceae</taxon>
        <taxon>Symbiodinium</taxon>
    </lineage>
</organism>
<sequence>LRLAYEAAKAAGLPNEDTVVAKADALLKCQENHRRALLQAMAQAADAFARARRAEDLPSLKQIKDDLSALPGDLPAARLLVPEIREAKYRRVAREMHAGCRKLLKRVPSEVYPGGGDRVDWIDTATQ</sequence>
<dbReference type="Proteomes" id="UP000601435">
    <property type="component" value="Unassembled WGS sequence"/>
</dbReference>
<comment type="caution">
    <text evidence="1">The sequence shown here is derived from an EMBL/GenBank/DDBJ whole genome shotgun (WGS) entry which is preliminary data.</text>
</comment>
<dbReference type="AlphaFoldDB" id="A0A812JAR2"/>
<keyword evidence="2" id="KW-1185">Reference proteome</keyword>
<reference evidence="1" key="1">
    <citation type="submission" date="2021-02" db="EMBL/GenBank/DDBJ databases">
        <authorList>
            <person name="Dougan E. K."/>
            <person name="Rhodes N."/>
            <person name="Thang M."/>
            <person name="Chan C."/>
        </authorList>
    </citation>
    <scope>NUCLEOTIDE SEQUENCE</scope>
</reference>
<protein>
    <submittedName>
        <fullName evidence="1">Uncharacterized protein</fullName>
    </submittedName>
</protein>
<evidence type="ECO:0000313" key="1">
    <source>
        <dbReference type="EMBL" id="CAE7202648.1"/>
    </source>
</evidence>
<dbReference type="EMBL" id="CAJNJA010005972">
    <property type="protein sequence ID" value="CAE7202648.1"/>
    <property type="molecule type" value="Genomic_DNA"/>
</dbReference>
<feature type="non-terminal residue" evidence="1">
    <location>
        <position position="127"/>
    </location>
</feature>
<accession>A0A812JAR2</accession>
<dbReference type="OrthoDB" id="441640at2759"/>
<gene>
    <name evidence="1" type="ORF">SNEC2469_LOCUS1616</name>
</gene>